<keyword evidence="3" id="KW-0804">Transcription</keyword>
<name>A0A6F8V6V9_9PROT</name>
<dbReference type="Gene3D" id="1.10.10.10">
    <property type="entry name" value="Winged helix-like DNA-binding domain superfamily/Winged helix DNA-binding domain"/>
    <property type="match status" value="1"/>
</dbReference>
<dbReference type="PANTHER" id="PTHR24567:SF26">
    <property type="entry name" value="REGULATORY PROTEIN YEIL"/>
    <property type="match status" value="1"/>
</dbReference>
<dbReference type="GO" id="GO:0005829">
    <property type="term" value="C:cytosol"/>
    <property type="evidence" value="ECO:0007669"/>
    <property type="project" value="TreeGrafter"/>
</dbReference>
<dbReference type="InterPro" id="IPR036390">
    <property type="entry name" value="WH_DNA-bd_sf"/>
</dbReference>
<feature type="domain" description="HTH crp-type" evidence="5">
    <location>
        <begin position="160"/>
        <end position="230"/>
    </location>
</feature>
<evidence type="ECO:0000256" key="3">
    <source>
        <dbReference type="ARBA" id="ARBA00023163"/>
    </source>
</evidence>
<dbReference type="Pfam" id="PF00027">
    <property type="entry name" value="cNMP_binding"/>
    <property type="match status" value="1"/>
</dbReference>
<reference evidence="7" key="1">
    <citation type="submission" date="2020-03" db="EMBL/GenBank/DDBJ databases">
        <title>Complete genome sequence of sulfur-oxidizing bacterium skT11.</title>
        <authorList>
            <person name="Kanda M."/>
            <person name="Kojima H."/>
            <person name="Fukui M."/>
        </authorList>
    </citation>
    <scope>NUCLEOTIDE SEQUENCE [LARGE SCALE GENOMIC DNA]</scope>
    <source>
        <strain evidence="7">skT11</strain>
    </source>
</reference>
<dbReference type="KEGG" id="slac:SKTS_03140"/>
<dbReference type="PROSITE" id="PS51063">
    <property type="entry name" value="HTH_CRP_2"/>
    <property type="match status" value="1"/>
</dbReference>
<dbReference type="InterPro" id="IPR050397">
    <property type="entry name" value="Env_Response_Regulators"/>
</dbReference>
<dbReference type="SMART" id="SM00100">
    <property type="entry name" value="cNMP"/>
    <property type="match status" value="1"/>
</dbReference>
<sequence length="244" mass="27325">MASIEIAGRPIMTLPNSYLDKIRHIYLFDNLSDAEFKQVSEHSKLVKFATGEILYSQGDYCHHFYVVFDGVMKLFHAAPNGTERVLELIGAGQLLGEDAMFIGQYSTHAVALEPSHVIAFDSRTFVNLLHTNPELCLRMMTLMSHRQQNLIDEIGNLTLQSAIQRITQYLIKENGSLAELDGVVRFNANKQVIASRLGVTPETFSRIIGKLRNEGMIDCIKDSIVLKNVASLRQVADGMISLNR</sequence>
<dbReference type="InterPro" id="IPR018490">
    <property type="entry name" value="cNMP-bd_dom_sf"/>
</dbReference>
<evidence type="ECO:0000259" key="4">
    <source>
        <dbReference type="PROSITE" id="PS50042"/>
    </source>
</evidence>
<dbReference type="CDD" id="cd00038">
    <property type="entry name" value="CAP_ED"/>
    <property type="match status" value="1"/>
</dbReference>
<accession>A0A6F8V6V9</accession>
<dbReference type="SMART" id="SM00419">
    <property type="entry name" value="HTH_CRP"/>
    <property type="match status" value="1"/>
</dbReference>
<dbReference type="GO" id="GO:0003677">
    <property type="term" value="F:DNA binding"/>
    <property type="evidence" value="ECO:0007669"/>
    <property type="project" value="UniProtKB-KW"/>
</dbReference>
<feature type="domain" description="Cyclic nucleotide-binding" evidence="4">
    <location>
        <begin position="27"/>
        <end position="146"/>
    </location>
</feature>
<dbReference type="Pfam" id="PF13545">
    <property type="entry name" value="HTH_Crp_2"/>
    <property type="match status" value="1"/>
</dbReference>
<organism evidence="6 7">
    <name type="scientific">Sulfurimicrobium lacus</name>
    <dbReference type="NCBI Taxonomy" id="2715678"/>
    <lineage>
        <taxon>Bacteria</taxon>
        <taxon>Pseudomonadati</taxon>
        <taxon>Pseudomonadota</taxon>
        <taxon>Betaproteobacteria</taxon>
        <taxon>Nitrosomonadales</taxon>
        <taxon>Sulfuricellaceae</taxon>
        <taxon>Sulfurimicrobium</taxon>
    </lineage>
</organism>
<dbReference type="InterPro" id="IPR014710">
    <property type="entry name" value="RmlC-like_jellyroll"/>
</dbReference>
<evidence type="ECO:0000313" key="6">
    <source>
        <dbReference type="EMBL" id="BCB25428.1"/>
    </source>
</evidence>
<proteinExistence type="predicted"/>
<keyword evidence="2" id="KW-0238">DNA-binding</keyword>
<dbReference type="InterPro" id="IPR012318">
    <property type="entry name" value="HTH_CRP"/>
</dbReference>
<dbReference type="Gene3D" id="2.60.120.10">
    <property type="entry name" value="Jelly Rolls"/>
    <property type="match status" value="1"/>
</dbReference>
<protein>
    <submittedName>
        <fullName evidence="6">Transcriptional regulator</fullName>
    </submittedName>
</protein>
<dbReference type="PANTHER" id="PTHR24567">
    <property type="entry name" value="CRP FAMILY TRANSCRIPTIONAL REGULATORY PROTEIN"/>
    <property type="match status" value="1"/>
</dbReference>
<evidence type="ECO:0000256" key="2">
    <source>
        <dbReference type="ARBA" id="ARBA00023125"/>
    </source>
</evidence>
<evidence type="ECO:0000256" key="1">
    <source>
        <dbReference type="ARBA" id="ARBA00023015"/>
    </source>
</evidence>
<keyword evidence="1" id="KW-0805">Transcription regulation</keyword>
<dbReference type="EMBL" id="AP022853">
    <property type="protein sequence ID" value="BCB25428.1"/>
    <property type="molecule type" value="Genomic_DNA"/>
</dbReference>
<dbReference type="SUPFAM" id="SSF46785">
    <property type="entry name" value="Winged helix' DNA-binding domain"/>
    <property type="match status" value="1"/>
</dbReference>
<keyword evidence="7" id="KW-1185">Reference proteome</keyword>
<evidence type="ECO:0000259" key="5">
    <source>
        <dbReference type="PROSITE" id="PS51063"/>
    </source>
</evidence>
<evidence type="ECO:0000313" key="7">
    <source>
        <dbReference type="Proteomes" id="UP000502260"/>
    </source>
</evidence>
<dbReference type="AlphaFoldDB" id="A0A6F8V6V9"/>
<dbReference type="PRINTS" id="PR00034">
    <property type="entry name" value="HTHCRP"/>
</dbReference>
<dbReference type="InterPro" id="IPR000595">
    <property type="entry name" value="cNMP-bd_dom"/>
</dbReference>
<dbReference type="InterPro" id="IPR036388">
    <property type="entry name" value="WH-like_DNA-bd_sf"/>
</dbReference>
<dbReference type="GO" id="GO:0003700">
    <property type="term" value="F:DNA-binding transcription factor activity"/>
    <property type="evidence" value="ECO:0007669"/>
    <property type="project" value="TreeGrafter"/>
</dbReference>
<dbReference type="Proteomes" id="UP000502260">
    <property type="component" value="Chromosome"/>
</dbReference>
<gene>
    <name evidence="6" type="primary">dnr</name>
    <name evidence="6" type="ORF">SKTS_03140</name>
</gene>
<dbReference type="SUPFAM" id="SSF51206">
    <property type="entry name" value="cAMP-binding domain-like"/>
    <property type="match status" value="1"/>
</dbReference>
<dbReference type="PROSITE" id="PS50042">
    <property type="entry name" value="CNMP_BINDING_3"/>
    <property type="match status" value="1"/>
</dbReference>